<gene>
    <name evidence="2" type="ORF">DPMN_162885</name>
</gene>
<organism evidence="2 3">
    <name type="scientific">Dreissena polymorpha</name>
    <name type="common">Zebra mussel</name>
    <name type="synonym">Mytilus polymorpha</name>
    <dbReference type="NCBI Taxonomy" id="45954"/>
    <lineage>
        <taxon>Eukaryota</taxon>
        <taxon>Metazoa</taxon>
        <taxon>Spiralia</taxon>
        <taxon>Lophotrochozoa</taxon>
        <taxon>Mollusca</taxon>
        <taxon>Bivalvia</taxon>
        <taxon>Autobranchia</taxon>
        <taxon>Heteroconchia</taxon>
        <taxon>Euheterodonta</taxon>
        <taxon>Imparidentia</taxon>
        <taxon>Neoheterodontei</taxon>
        <taxon>Myida</taxon>
        <taxon>Dreissenoidea</taxon>
        <taxon>Dreissenidae</taxon>
        <taxon>Dreissena</taxon>
    </lineage>
</organism>
<protein>
    <recommendedName>
        <fullName evidence="4">Prokineticin domain-containing protein</fullName>
    </recommendedName>
</protein>
<evidence type="ECO:0008006" key="4">
    <source>
        <dbReference type="Google" id="ProtNLM"/>
    </source>
</evidence>
<evidence type="ECO:0000313" key="3">
    <source>
        <dbReference type="Proteomes" id="UP000828390"/>
    </source>
</evidence>
<reference evidence="2" key="2">
    <citation type="submission" date="2020-11" db="EMBL/GenBank/DDBJ databases">
        <authorList>
            <person name="McCartney M.A."/>
            <person name="Auch B."/>
            <person name="Kono T."/>
            <person name="Mallez S."/>
            <person name="Becker A."/>
            <person name="Gohl D.M."/>
            <person name="Silverstein K.A.T."/>
            <person name="Koren S."/>
            <person name="Bechman K.B."/>
            <person name="Herman A."/>
            <person name="Abrahante J.E."/>
            <person name="Garbe J."/>
        </authorList>
    </citation>
    <scope>NUCLEOTIDE SEQUENCE</scope>
    <source>
        <strain evidence="2">Duluth1</strain>
        <tissue evidence="2">Whole animal</tissue>
    </source>
</reference>
<evidence type="ECO:0000313" key="2">
    <source>
        <dbReference type="EMBL" id="KAH3784814.1"/>
    </source>
</evidence>
<feature type="chain" id="PRO_5039610918" description="Prokineticin domain-containing protein" evidence="1">
    <location>
        <begin position="18"/>
        <end position="96"/>
    </location>
</feature>
<sequence>MDKIDFFVLCILSTAFCDEVCIPGNDTTCPTGHCCLKHSPSAYTPLYPGLKPSFEISCVPFRQRGEFCYPFQNREICLCDSSLICATNGGWYGHCV</sequence>
<evidence type="ECO:0000256" key="1">
    <source>
        <dbReference type="SAM" id="SignalP"/>
    </source>
</evidence>
<feature type="signal peptide" evidence="1">
    <location>
        <begin position="1"/>
        <end position="17"/>
    </location>
</feature>
<dbReference type="EMBL" id="JAIWYP010000008">
    <property type="protein sequence ID" value="KAH3784814.1"/>
    <property type="molecule type" value="Genomic_DNA"/>
</dbReference>
<dbReference type="Proteomes" id="UP000828390">
    <property type="component" value="Unassembled WGS sequence"/>
</dbReference>
<keyword evidence="3" id="KW-1185">Reference proteome</keyword>
<keyword evidence="1" id="KW-0732">Signal</keyword>
<reference evidence="2" key="1">
    <citation type="journal article" date="2019" name="bioRxiv">
        <title>The Genome of the Zebra Mussel, Dreissena polymorpha: A Resource for Invasive Species Research.</title>
        <authorList>
            <person name="McCartney M.A."/>
            <person name="Auch B."/>
            <person name="Kono T."/>
            <person name="Mallez S."/>
            <person name="Zhang Y."/>
            <person name="Obille A."/>
            <person name="Becker A."/>
            <person name="Abrahante J.E."/>
            <person name="Garbe J."/>
            <person name="Badalamenti J.P."/>
            <person name="Herman A."/>
            <person name="Mangelson H."/>
            <person name="Liachko I."/>
            <person name="Sullivan S."/>
            <person name="Sone E.D."/>
            <person name="Koren S."/>
            <person name="Silverstein K.A.T."/>
            <person name="Beckman K.B."/>
            <person name="Gohl D.M."/>
        </authorList>
    </citation>
    <scope>NUCLEOTIDE SEQUENCE</scope>
    <source>
        <strain evidence="2">Duluth1</strain>
        <tissue evidence="2">Whole animal</tissue>
    </source>
</reference>
<comment type="caution">
    <text evidence="2">The sequence shown here is derived from an EMBL/GenBank/DDBJ whole genome shotgun (WGS) entry which is preliminary data.</text>
</comment>
<dbReference type="AlphaFoldDB" id="A0A9D4ES99"/>
<proteinExistence type="predicted"/>
<name>A0A9D4ES99_DREPO</name>
<accession>A0A9D4ES99</accession>